<dbReference type="Proteomes" id="UP000828251">
    <property type="component" value="Unassembled WGS sequence"/>
</dbReference>
<sequence>MVMNGQRQFVVLRIAWLEPKPDMAIMTRRTDHLADPHPSPIALKDDTCEGKK</sequence>
<name>A0A9D4A0T1_9ROSI</name>
<comment type="caution">
    <text evidence="2">The sequence shown here is derived from an EMBL/GenBank/DDBJ whole genome shotgun (WGS) entry which is preliminary data.</text>
</comment>
<feature type="compositionally biased region" description="Basic and acidic residues" evidence="1">
    <location>
        <begin position="43"/>
        <end position="52"/>
    </location>
</feature>
<reference evidence="2 3" key="1">
    <citation type="journal article" date="2021" name="Plant Biotechnol. J.">
        <title>Multi-omics assisted identification of the key and species-specific regulatory components of drought-tolerant mechanisms in Gossypium stocksii.</title>
        <authorList>
            <person name="Yu D."/>
            <person name="Ke L."/>
            <person name="Zhang D."/>
            <person name="Wu Y."/>
            <person name="Sun Y."/>
            <person name="Mei J."/>
            <person name="Sun J."/>
            <person name="Sun Y."/>
        </authorList>
    </citation>
    <scope>NUCLEOTIDE SEQUENCE [LARGE SCALE GENOMIC DNA]</scope>
    <source>
        <strain evidence="3">cv. E1</strain>
        <tissue evidence="2">Leaf</tissue>
    </source>
</reference>
<keyword evidence="3" id="KW-1185">Reference proteome</keyword>
<dbReference type="AlphaFoldDB" id="A0A9D4A0T1"/>
<feature type="non-terminal residue" evidence="2">
    <location>
        <position position="1"/>
    </location>
</feature>
<evidence type="ECO:0000313" key="3">
    <source>
        <dbReference type="Proteomes" id="UP000828251"/>
    </source>
</evidence>
<organism evidence="2 3">
    <name type="scientific">Gossypium stocksii</name>
    <dbReference type="NCBI Taxonomy" id="47602"/>
    <lineage>
        <taxon>Eukaryota</taxon>
        <taxon>Viridiplantae</taxon>
        <taxon>Streptophyta</taxon>
        <taxon>Embryophyta</taxon>
        <taxon>Tracheophyta</taxon>
        <taxon>Spermatophyta</taxon>
        <taxon>Magnoliopsida</taxon>
        <taxon>eudicotyledons</taxon>
        <taxon>Gunneridae</taxon>
        <taxon>Pentapetalae</taxon>
        <taxon>rosids</taxon>
        <taxon>malvids</taxon>
        <taxon>Malvales</taxon>
        <taxon>Malvaceae</taxon>
        <taxon>Malvoideae</taxon>
        <taxon>Gossypium</taxon>
    </lineage>
</organism>
<dbReference type="EMBL" id="JAIQCV010000007">
    <property type="protein sequence ID" value="KAH1082326.1"/>
    <property type="molecule type" value="Genomic_DNA"/>
</dbReference>
<accession>A0A9D4A0T1</accession>
<protein>
    <submittedName>
        <fullName evidence="2">Uncharacterized protein</fullName>
    </submittedName>
</protein>
<evidence type="ECO:0000256" key="1">
    <source>
        <dbReference type="SAM" id="MobiDB-lite"/>
    </source>
</evidence>
<evidence type="ECO:0000313" key="2">
    <source>
        <dbReference type="EMBL" id="KAH1082326.1"/>
    </source>
</evidence>
<gene>
    <name evidence="2" type="ORF">J1N35_022087</name>
</gene>
<feature type="region of interest" description="Disordered" evidence="1">
    <location>
        <begin position="30"/>
        <end position="52"/>
    </location>
</feature>
<proteinExistence type="predicted"/>